<keyword evidence="10 15" id="KW-0066">ATP synthesis</keyword>
<dbReference type="NCBIfam" id="TIGR01144">
    <property type="entry name" value="ATP_synt_b"/>
    <property type="match status" value="1"/>
</dbReference>
<dbReference type="AlphaFoldDB" id="A0A172YAZ8"/>
<dbReference type="Pfam" id="PF00430">
    <property type="entry name" value="ATP-synt_B"/>
    <property type="match status" value="1"/>
</dbReference>
<evidence type="ECO:0000256" key="3">
    <source>
        <dbReference type="ARBA" id="ARBA00022475"/>
    </source>
</evidence>
<dbReference type="GO" id="GO:0046933">
    <property type="term" value="F:proton-transporting ATP synthase activity, rotational mechanism"/>
    <property type="evidence" value="ECO:0007669"/>
    <property type="project" value="UniProtKB-UniRule"/>
</dbReference>
<organism evidence="18 19">
    <name type="scientific">Halotalea alkalilenta</name>
    <dbReference type="NCBI Taxonomy" id="376489"/>
    <lineage>
        <taxon>Bacteria</taxon>
        <taxon>Pseudomonadati</taxon>
        <taxon>Pseudomonadota</taxon>
        <taxon>Gammaproteobacteria</taxon>
        <taxon>Oceanospirillales</taxon>
        <taxon>Halomonadaceae</taxon>
        <taxon>Halotalea</taxon>
    </lineage>
</organism>
<comment type="similarity">
    <text evidence="1 15 16">Belongs to the ATPase B chain family.</text>
</comment>
<keyword evidence="3 15" id="KW-1003">Cell membrane</keyword>
<comment type="subunit">
    <text evidence="13">F-type ATPases have 2 components, F(1) - the catalytic core - and F(0) - the membrane proton channel. F(1) has five subunits: alpha(3), beta(3), gamma(1), delta(1), epsilon(1). F(0) has four main subunits: a(1), b(2) and c(10-14). The alpha and beta chains form an alternating ring which encloses part of the gamma chain. F(1) is attached to F(0) by a central stalk formed by the gamma and epsilon chains, while a peripheral stalk is formed by the delta and b chains.</text>
</comment>
<evidence type="ECO:0000256" key="8">
    <source>
        <dbReference type="ARBA" id="ARBA00023065"/>
    </source>
</evidence>
<dbReference type="InterPro" id="IPR002146">
    <property type="entry name" value="ATP_synth_b/b'su_bac/chlpt"/>
</dbReference>
<evidence type="ECO:0000256" key="4">
    <source>
        <dbReference type="ARBA" id="ARBA00022547"/>
    </source>
</evidence>
<keyword evidence="4 15" id="KW-0138">CF(0)</keyword>
<keyword evidence="2 15" id="KW-0813">Transport</keyword>
<proteinExistence type="inferred from homology"/>
<dbReference type="Proteomes" id="UP000077875">
    <property type="component" value="Chromosome"/>
</dbReference>
<keyword evidence="6 15" id="KW-0375">Hydrogen ion transport</keyword>
<dbReference type="InterPro" id="IPR005864">
    <property type="entry name" value="ATP_synth_F0_bsu_bac"/>
</dbReference>
<name>A0A172YAZ8_9GAMM</name>
<evidence type="ECO:0000256" key="16">
    <source>
        <dbReference type="RuleBase" id="RU003848"/>
    </source>
</evidence>
<dbReference type="GO" id="GO:0045259">
    <property type="term" value="C:proton-transporting ATP synthase complex"/>
    <property type="evidence" value="ECO:0007669"/>
    <property type="project" value="UniProtKB-KW"/>
</dbReference>
<evidence type="ECO:0000256" key="6">
    <source>
        <dbReference type="ARBA" id="ARBA00022781"/>
    </source>
</evidence>
<evidence type="ECO:0000256" key="12">
    <source>
        <dbReference type="ARBA" id="ARBA00025614"/>
    </source>
</evidence>
<sequence length="156" mass="17449">MNINLTLIGQAISFAIFVWFCMKYVWPPISSALAEREKKIAEGLNAADRAKQELDRAQAEAEQILRETRDEAAKIVEQARSRSNKMIEEARETARVEGQRMIDSARAEIEQEVQSAKLALRAQVASLAVQGAERILESSVDEKKHADLLDKLAAEL</sequence>
<protein>
    <recommendedName>
        <fullName evidence="15">ATP synthase subunit b</fullName>
    </recommendedName>
    <alternativeName>
        <fullName evidence="15">ATP synthase F(0) sector subunit b</fullName>
    </alternativeName>
    <alternativeName>
        <fullName evidence="15">ATPase subunit I</fullName>
    </alternativeName>
    <alternativeName>
        <fullName evidence="15">F-type ATPase subunit b</fullName>
        <shortName evidence="15">F-ATPase subunit b</shortName>
    </alternativeName>
</protein>
<keyword evidence="7 15" id="KW-1133">Transmembrane helix</keyword>
<evidence type="ECO:0000256" key="14">
    <source>
        <dbReference type="ARBA" id="ARBA00037847"/>
    </source>
</evidence>
<dbReference type="PANTHER" id="PTHR33445">
    <property type="entry name" value="ATP SYNTHASE SUBUNIT B', CHLOROPLASTIC"/>
    <property type="match status" value="1"/>
</dbReference>
<evidence type="ECO:0000256" key="7">
    <source>
        <dbReference type="ARBA" id="ARBA00022989"/>
    </source>
</evidence>
<dbReference type="NCBIfam" id="NF004411">
    <property type="entry name" value="PRK05759.1-2"/>
    <property type="match status" value="1"/>
</dbReference>
<feature type="transmembrane region" description="Helical" evidence="15">
    <location>
        <begin position="6"/>
        <end position="26"/>
    </location>
</feature>
<dbReference type="InterPro" id="IPR028987">
    <property type="entry name" value="ATP_synth_B-like_membr_sf"/>
</dbReference>
<dbReference type="EMBL" id="CP015243">
    <property type="protein sequence ID" value="ANF56409.1"/>
    <property type="molecule type" value="Genomic_DNA"/>
</dbReference>
<evidence type="ECO:0000256" key="5">
    <source>
        <dbReference type="ARBA" id="ARBA00022692"/>
    </source>
</evidence>
<evidence type="ECO:0000313" key="18">
    <source>
        <dbReference type="EMBL" id="ANF56409.1"/>
    </source>
</evidence>
<keyword evidence="17" id="KW-0175">Coiled coil</keyword>
<evidence type="ECO:0000256" key="2">
    <source>
        <dbReference type="ARBA" id="ARBA00022448"/>
    </source>
</evidence>
<evidence type="ECO:0000256" key="1">
    <source>
        <dbReference type="ARBA" id="ARBA00005513"/>
    </source>
</evidence>
<evidence type="ECO:0000313" key="19">
    <source>
        <dbReference type="Proteomes" id="UP000077875"/>
    </source>
</evidence>
<evidence type="ECO:0000256" key="15">
    <source>
        <dbReference type="HAMAP-Rule" id="MF_01398"/>
    </source>
</evidence>
<comment type="subunit">
    <text evidence="15">F-type ATPases have 2 components, F(1) - the catalytic core - and F(0) - the membrane proton channel. F(1) has five subunits: alpha(3), beta(3), gamma(1), delta(1), epsilon(1). F(0) has three main subunits: a(1), b(2) and c(10-14). The alpha and beta chains form an alternating ring which encloses part of the gamma chain. F(1) is attached to F(0) by a central stalk formed by the gamma and epsilon chains, while a peripheral stalk is formed by the delta and b chains.</text>
</comment>
<comment type="subcellular location">
    <subcellularLocation>
        <location evidence="15">Cell membrane</location>
        <topology evidence="15">Single-pass membrane protein</topology>
    </subcellularLocation>
    <subcellularLocation>
        <location evidence="14">Endomembrane system</location>
        <topology evidence="14">Single-pass membrane protein</topology>
    </subcellularLocation>
</comment>
<gene>
    <name evidence="15" type="primary">atpF</name>
    <name evidence="18" type="ORF">A5892_02130</name>
</gene>
<dbReference type="GO" id="GO:0046961">
    <property type="term" value="F:proton-transporting ATPase activity, rotational mechanism"/>
    <property type="evidence" value="ECO:0007669"/>
    <property type="project" value="TreeGrafter"/>
</dbReference>
<dbReference type="GO" id="GO:0005886">
    <property type="term" value="C:plasma membrane"/>
    <property type="evidence" value="ECO:0007669"/>
    <property type="project" value="UniProtKB-SubCell"/>
</dbReference>
<dbReference type="KEGG" id="haa:A5892_02130"/>
<dbReference type="HAMAP" id="MF_01398">
    <property type="entry name" value="ATP_synth_b_bprime"/>
    <property type="match status" value="1"/>
</dbReference>
<dbReference type="Gene3D" id="1.20.5.620">
    <property type="entry name" value="F1F0 ATP synthase subunit B, membrane domain"/>
    <property type="match status" value="1"/>
</dbReference>
<comment type="function">
    <text evidence="12">Component of the F(0) channel, it forms part of the peripheral stalk, linking F(1) to F(0). The b'-subunit is a diverged and duplicated form of b found in plants and photosynthetic bacteria.</text>
</comment>
<dbReference type="InterPro" id="IPR050059">
    <property type="entry name" value="ATP_synthase_B_chain"/>
</dbReference>
<accession>A0A172YAZ8</accession>
<evidence type="ECO:0000256" key="10">
    <source>
        <dbReference type="ARBA" id="ARBA00023310"/>
    </source>
</evidence>
<keyword evidence="9 15" id="KW-0472">Membrane</keyword>
<dbReference type="STRING" id="376489.A5892_02130"/>
<comment type="function">
    <text evidence="11 15">F(1)F(0) ATP synthase produces ATP from ADP in the presence of a proton or sodium gradient. F-type ATPases consist of two structural domains, F(1) containing the extramembraneous catalytic core and F(0) containing the membrane proton channel, linked together by a central stalk and a peripheral stalk. During catalysis, ATP synthesis in the catalytic domain of F(1) is coupled via a rotary mechanism of the central stalk subunits to proton translocation.</text>
</comment>
<keyword evidence="19" id="KW-1185">Reference proteome</keyword>
<dbReference type="CDD" id="cd06503">
    <property type="entry name" value="ATP-synt_Fo_b"/>
    <property type="match status" value="1"/>
</dbReference>
<keyword evidence="8 15" id="KW-0406">Ion transport</keyword>
<evidence type="ECO:0000256" key="17">
    <source>
        <dbReference type="SAM" id="Coils"/>
    </source>
</evidence>
<dbReference type="SUPFAM" id="SSF81573">
    <property type="entry name" value="F1F0 ATP synthase subunit B, membrane domain"/>
    <property type="match status" value="1"/>
</dbReference>
<evidence type="ECO:0000256" key="13">
    <source>
        <dbReference type="ARBA" id="ARBA00026054"/>
    </source>
</evidence>
<dbReference type="PANTHER" id="PTHR33445:SF1">
    <property type="entry name" value="ATP SYNTHASE SUBUNIT B"/>
    <property type="match status" value="1"/>
</dbReference>
<evidence type="ECO:0000256" key="11">
    <source>
        <dbReference type="ARBA" id="ARBA00025198"/>
    </source>
</evidence>
<feature type="coiled-coil region" evidence="17">
    <location>
        <begin position="33"/>
        <end position="78"/>
    </location>
</feature>
<reference evidence="18 19" key="1">
    <citation type="submission" date="2016-04" db="EMBL/GenBank/DDBJ databases">
        <title>Complete Genome Sequence of Halotalea alkalilenta IHB B 13600.</title>
        <authorList>
            <person name="Swarnkar M.K."/>
            <person name="Sharma A."/>
            <person name="Kaushal K."/>
            <person name="Soni R."/>
            <person name="Rana S."/>
            <person name="Singh A.K."/>
            <person name="Gulati A."/>
        </authorList>
    </citation>
    <scope>NUCLEOTIDE SEQUENCE [LARGE SCALE GENOMIC DNA]</scope>
    <source>
        <strain evidence="18 19">IHB B 13600</strain>
    </source>
</reference>
<evidence type="ECO:0000256" key="9">
    <source>
        <dbReference type="ARBA" id="ARBA00023136"/>
    </source>
</evidence>
<dbReference type="RefSeq" id="WP_027350933.1">
    <property type="nucleotide sequence ID" value="NZ_CP015243.1"/>
</dbReference>
<keyword evidence="5 15" id="KW-0812">Transmembrane</keyword>
<dbReference type="GO" id="GO:0012505">
    <property type="term" value="C:endomembrane system"/>
    <property type="evidence" value="ECO:0007669"/>
    <property type="project" value="UniProtKB-SubCell"/>
</dbReference>